<reference evidence="2" key="1">
    <citation type="journal article" date="2015" name="Nat. Genet.">
        <title>The genome and transcriptome of the zoonotic hookworm Ancylostoma ceylanicum identify infection-specific gene families.</title>
        <authorList>
            <person name="Schwarz E.M."/>
            <person name="Hu Y."/>
            <person name="Antoshechkin I."/>
            <person name="Miller M.M."/>
            <person name="Sternberg P.W."/>
            <person name="Aroian R.V."/>
        </authorList>
    </citation>
    <scope>NUCLEOTIDE SEQUENCE</scope>
    <source>
        <strain evidence="2">HY135</strain>
    </source>
</reference>
<name>A0A016SXA3_9BILA</name>
<dbReference type="EMBL" id="JARK01001500">
    <property type="protein sequence ID" value="EYB95027.1"/>
    <property type="molecule type" value="Genomic_DNA"/>
</dbReference>
<dbReference type="AlphaFoldDB" id="A0A016SXA3"/>
<evidence type="ECO:0000313" key="1">
    <source>
        <dbReference type="EMBL" id="EYB95027.1"/>
    </source>
</evidence>
<sequence length="79" mass="9238">MVNAKQREAHSINDRSLFAFLFHHYFNFFGALSKNMPAANIDDVPDHLRLRPDGSTFLHLETEEMQIYFSQKVVSVRQL</sequence>
<organism evidence="1 2">
    <name type="scientific">Ancylostoma ceylanicum</name>
    <dbReference type="NCBI Taxonomy" id="53326"/>
    <lineage>
        <taxon>Eukaryota</taxon>
        <taxon>Metazoa</taxon>
        <taxon>Ecdysozoa</taxon>
        <taxon>Nematoda</taxon>
        <taxon>Chromadorea</taxon>
        <taxon>Rhabditida</taxon>
        <taxon>Rhabditina</taxon>
        <taxon>Rhabditomorpha</taxon>
        <taxon>Strongyloidea</taxon>
        <taxon>Ancylostomatidae</taxon>
        <taxon>Ancylostomatinae</taxon>
        <taxon>Ancylostoma</taxon>
    </lineage>
</organism>
<comment type="caution">
    <text evidence="1">The sequence shown here is derived from an EMBL/GenBank/DDBJ whole genome shotgun (WGS) entry which is preliminary data.</text>
</comment>
<dbReference type="Proteomes" id="UP000024635">
    <property type="component" value="Unassembled WGS sequence"/>
</dbReference>
<proteinExistence type="predicted"/>
<protein>
    <submittedName>
        <fullName evidence="1">Uncharacterized protein</fullName>
    </submittedName>
</protein>
<keyword evidence="2" id="KW-1185">Reference proteome</keyword>
<evidence type="ECO:0000313" key="2">
    <source>
        <dbReference type="Proteomes" id="UP000024635"/>
    </source>
</evidence>
<gene>
    <name evidence="1" type="primary">Acey_s0164.g3522</name>
    <name evidence="1" type="ORF">Y032_0164g3522</name>
</gene>
<accession>A0A016SXA3</accession>